<dbReference type="OrthoDB" id="9803871at2"/>
<dbReference type="Pfam" id="PF01636">
    <property type="entry name" value="APH"/>
    <property type="match status" value="1"/>
</dbReference>
<feature type="domain" description="MobA-like NTP transferase" evidence="4">
    <location>
        <begin position="5"/>
        <end position="114"/>
    </location>
</feature>
<dbReference type="Proteomes" id="UP000095350">
    <property type="component" value="Unassembled WGS sequence"/>
</dbReference>
<dbReference type="SUPFAM" id="SSF53448">
    <property type="entry name" value="Nucleotide-diphospho-sugar transferases"/>
    <property type="match status" value="1"/>
</dbReference>
<dbReference type="Gene3D" id="3.30.200.20">
    <property type="entry name" value="Phosphorylase Kinase, domain 1"/>
    <property type="match status" value="1"/>
</dbReference>
<dbReference type="Pfam" id="PF12804">
    <property type="entry name" value="NTP_transf_3"/>
    <property type="match status" value="1"/>
</dbReference>
<dbReference type="EMBL" id="CYXZ01000030">
    <property type="protein sequence ID" value="CUN28656.1"/>
    <property type="molecule type" value="Genomic_DNA"/>
</dbReference>
<dbReference type="AlphaFoldDB" id="A0A173VPS1"/>
<dbReference type="InterPro" id="IPR029044">
    <property type="entry name" value="Nucleotide-diphossugar_trans"/>
</dbReference>
<dbReference type="InterPro" id="IPR002575">
    <property type="entry name" value="Aminoglycoside_PTrfase"/>
</dbReference>
<accession>A0A173VPS1</accession>
<keyword evidence="2 5" id="KW-0548">Nucleotidyltransferase</keyword>
<evidence type="ECO:0000259" key="4">
    <source>
        <dbReference type="Pfam" id="PF12804"/>
    </source>
</evidence>
<dbReference type="PaxDb" id="166486-ERS852572_03227"/>
<protein>
    <submittedName>
        <fullName evidence="5">CTP:phosphocholine cytidylyltransferase involved in choline phosphorylation for cell surface LPS epitopes</fullName>
    </submittedName>
</protein>
<dbReference type="Gene3D" id="3.90.550.10">
    <property type="entry name" value="Spore Coat Polysaccharide Biosynthesis Protein SpsA, Chain A"/>
    <property type="match status" value="1"/>
</dbReference>
<dbReference type="PANTHER" id="PTHR43584:SF5">
    <property type="entry name" value="PROTEIN LICC"/>
    <property type="match status" value="1"/>
</dbReference>
<organism evidence="5 6">
    <name type="scientific">Roseburia intestinalis</name>
    <dbReference type="NCBI Taxonomy" id="166486"/>
    <lineage>
        <taxon>Bacteria</taxon>
        <taxon>Bacillati</taxon>
        <taxon>Bacillota</taxon>
        <taxon>Clostridia</taxon>
        <taxon>Lachnospirales</taxon>
        <taxon>Lachnospiraceae</taxon>
        <taxon>Roseburia</taxon>
    </lineage>
</organism>
<proteinExistence type="predicted"/>
<dbReference type="SUPFAM" id="SSF56112">
    <property type="entry name" value="Protein kinase-like (PK-like)"/>
    <property type="match status" value="1"/>
</dbReference>
<dbReference type="InterPro" id="IPR011009">
    <property type="entry name" value="Kinase-like_dom_sf"/>
</dbReference>
<dbReference type="PANTHER" id="PTHR43584">
    <property type="entry name" value="NUCLEOTIDYL TRANSFERASE"/>
    <property type="match status" value="1"/>
</dbReference>
<name>A0A173VPS1_9FIRM</name>
<dbReference type="STRING" id="166486.ERS852572_03227"/>
<evidence type="ECO:0000313" key="5">
    <source>
        <dbReference type="EMBL" id="CUN28656.1"/>
    </source>
</evidence>
<keyword evidence="1 5" id="KW-0808">Transferase</keyword>
<dbReference type="RefSeq" id="WP_055195678.1">
    <property type="nucleotide sequence ID" value="NZ_CABIYH010000030.1"/>
</dbReference>
<dbReference type="CDD" id="cd05151">
    <property type="entry name" value="ChoK-like"/>
    <property type="match status" value="1"/>
</dbReference>
<dbReference type="GO" id="GO:0016779">
    <property type="term" value="F:nucleotidyltransferase activity"/>
    <property type="evidence" value="ECO:0007669"/>
    <property type="project" value="UniProtKB-KW"/>
</dbReference>
<dbReference type="InterPro" id="IPR025877">
    <property type="entry name" value="MobA-like_NTP_Trfase"/>
</dbReference>
<evidence type="ECO:0000313" key="6">
    <source>
        <dbReference type="Proteomes" id="UP000095350"/>
    </source>
</evidence>
<reference evidence="5 6" key="1">
    <citation type="submission" date="2015-09" db="EMBL/GenBank/DDBJ databases">
        <authorList>
            <consortium name="Pathogen Informatics"/>
        </authorList>
    </citation>
    <scope>NUCLEOTIDE SEQUENCE [LARGE SCALE GENOMIC DNA]</scope>
    <source>
        <strain evidence="5 6">2789STDY5834960</strain>
    </source>
</reference>
<sequence>MKKNAVILAAGKSSNFAPFTYEKPKGIFCVKGEILIERQIKQLLEAGVEEIHVVVGYMKEKFFYLEEKYGVHLIVNNTFAEKGNLYSLYVAREYLANTYICCADHYFVDNPFIEENPLNYSYRACTFYQGKFREFGVAYSDAMVITDVSVGGMDQMAMVGHAYFNESFSAKFRNYMEQEIDRFRVADMFWEEFYAKHLKELSLYVKEFDNRSILEFEGIEDLRQFDSEFLLNVDSDIISNICSVLKCNPNEINEIDVINAGLTNVSFGFKVNGQGYVYRHPGGTAGNLIDRQTELFAQNAAYEIGIDKSVIYMDISGWKLSHYVPKAVYCDFEASESQLSTAMEYLHKLHLVKPDPAVKIFDNVAEGKKLMQIASLTKGNLFREFQEIIVKVDKLYAAIQEDAKRLGYERVLCHNDTYAPNYLCSDTQEVYLIDWEYAGLNYAANDIGCILCRYDWSDQQIERYLKAYIGRPMNQDERRFYYAFIPISAFYWFCWGLYKGSVGDDDSFFFLPSYRNLIRFIDKAMESYGIIEV</sequence>
<dbReference type="CDD" id="cd02523">
    <property type="entry name" value="PC_cytidylyltransferase"/>
    <property type="match status" value="1"/>
</dbReference>
<dbReference type="InterPro" id="IPR050065">
    <property type="entry name" value="GlmU-like"/>
</dbReference>
<evidence type="ECO:0000256" key="2">
    <source>
        <dbReference type="ARBA" id="ARBA00022695"/>
    </source>
</evidence>
<gene>
    <name evidence="5" type="ORF">ERS852572_03227</name>
</gene>
<evidence type="ECO:0000256" key="1">
    <source>
        <dbReference type="ARBA" id="ARBA00022679"/>
    </source>
</evidence>
<dbReference type="Gene3D" id="3.90.1200.10">
    <property type="match status" value="1"/>
</dbReference>
<evidence type="ECO:0000259" key="3">
    <source>
        <dbReference type="Pfam" id="PF01636"/>
    </source>
</evidence>
<feature type="domain" description="Aminoglycoside phosphotransferase" evidence="3">
    <location>
        <begin position="318"/>
        <end position="469"/>
    </location>
</feature>